<dbReference type="InterPro" id="IPR011009">
    <property type="entry name" value="Kinase-like_dom_sf"/>
</dbReference>
<dbReference type="EMBL" id="JACHWZ010000013">
    <property type="protein sequence ID" value="MBB3062072.1"/>
    <property type="molecule type" value="Genomic_DNA"/>
</dbReference>
<name>A0A7W4WD74_9GAMM</name>
<dbReference type="RefSeq" id="WP_183461041.1">
    <property type="nucleotide sequence ID" value="NZ_JACHWZ010000013.1"/>
</dbReference>
<accession>A0A7W4WD74</accession>
<dbReference type="Pfam" id="PF06293">
    <property type="entry name" value="Kdo"/>
    <property type="match status" value="1"/>
</dbReference>
<dbReference type="GO" id="GO:0005524">
    <property type="term" value="F:ATP binding"/>
    <property type="evidence" value="ECO:0007669"/>
    <property type="project" value="UniProtKB-UniRule"/>
</dbReference>
<keyword evidence="1" id="KW-0448">Lipopolysaccharide biosynthesis</keyword>
<dbReference type="NCBIfam" id="NF011703">
    <property type="entry name" value="PRK15123.1"/>
    <property type="match status" value="1"/>
</dbReference>
<gene>
    <name evidence="3" type="ORF">FHS09_002916</name>
</gene>
<dbReference type="GO" id="GO:0009244">
    <property type="term" value="P:lipopolysaccharide core region biosynthetic process"/>
    <property type="evidence" value="ECO:0007669"/>
    <property type="project" value="UniProtKB-UniRule"/>
</dbReference>
<evidence type="ECO:0000313" key="3">
    <source>
        <dbReference type="EMBL" id="MBB3062072.1"/>
    </source>
</evidence>
<dbReference type="PIRSF" id="PIRSF037318">
    <property type="entry name" value="RfaP"/>
    <property type="match status" value="1"/>
</dbReference>
<comment type="pathway">
    <text evidence="1">Bacterial outer membrane biogenesis; LPS core biosynthesis.</text>
</comment>
<dbReference type="UniPathway" id="UPA00958"/>
<dbReference type="AlphaFoldDB" id="A0A7W4WD74"/>
<organism evidence="3 4">
    <name type="scientific">Microbulbifer rhizosphaerae</name>
    <dbReference type="NCBI Taxonomy" id="1562603"/>
    <lineage>
        <taxon>Bacteria</taxon>
        <taxon>Pseudomonadati</taxon>
        <taxon>Pseudomonadota</taxon>
        <taxon>Gammaproteobacteria</taxon>
        <taxon>Cellvibrionales</taxon>
        <taxon>Microbulbiferaceae</taxon>
        <taxon>Microbulbifer</taxon>
    </lineage>
</organism>
<proteinExistence type="inferred from homology"/>
<comment type="similarity">
    <text evidence="1">Belongs to the protein kinase superfamily. KdkA/rfaP family.</text>
</comment>
<reference evidence="3 4" key="1">
    <citation type="submission" date="2020-08" db="EMBL/GenBank/DDBJ databases">
        <title>Genomic Encyclopedia of Type Strains, Phase III (KMG-III): the genomes of soil and plant-associated and newly described type strains.</title>
        <authorList>
            <person name="Whitman W."/>
        </authorList>
    </citation>
    <scope>NUCLEOTIDE SEQUENCE [LARGE SCALE GENOMIC DNA]</scope>
    <source>
        <strain evidence="3 4">CECT 8799</strain>
    </source>
</reference>
<keyword evidence="1 3" id="KW-0808">Transferase</keyword>
<dbReference type="InterPro" id="IPR017172">
    <property type="entry name" value="Lsacc_core_hep_kinase_RfaP"/>
</dbReference>
<keyword evidence="1" id="KW-0547">Nucleotide-binding</keyword>
<evidence type="ECO:0000256" key="2">
    <source>
        <dbReference type="PIRSR" id="PIRSR037318-50"/>
    </source>
</evidence>
<comment type="caution">
    <text evidence="3">The sequence shown here is derived from an EMBL/GenBank/DDBJ whole genome shotgun (WGS) entry which is preliminary data.</text>
</comment>
<keyword evidence="1" id="KW-0418">Kinase</keyword>
<sequence length="273" mass="31846">MIELTGPFADLWRDRDPFEELWTTPGRDFRTMPGRRTFRFEFNGKAYFAKLHSGVGWRHILGQWLRLRRPVVGAATELRAIRRLEQLDLATMKVAAFGERGWSPAQRRSFIVTEAIEPSISLEDFCGDWPRRPPSRALKWQLIAEVARIARRMHCGGVNHRDFYLCHFLLDSERLEHGDIRLSLIDLHRAQVRGRTPNRWRIKDIAGLWFSAVDIGLSRTDLLRFVRGYEGLGEGESPADTLRRRQRFWGSVAQKMARVREREARKRAAGVKR</sequence>
<evidence type="ECO:0000256" key="1">
    <source>
        <dbReference type="PIRNR" id="PIRNR037318"/>
    </source>
</evidence>
<comment type="function">
    <text evidence="1">Kinase involved in the biosynthesis of the core oligosaccharide region of lipopolysaccharide (LPS). Catalyzes the phosphorylation of heptose I (HepI), the first heptose added to the Kdo2-lipid A module.</text>
</comment>
<keyword evidence="4" id="KW-1185">Reference proteome</keyword>
<dbReference type="Proteomes" id="UP000535937">
    <property type="component" value="Unassembled WGS sequence"/>
</dbReference>
<feature type="active site" evidence="2">
    <location>
        <position position="162"/>
    </location>
</feature>
<dbReference type="SUPFAM" id="SSF56112">
    <property type="entry name" value="Protein kinase-like (PK-like)"/>
    <property type="match status" value="1"/>
</dbReference>
<evidence type="ECO:0000313" key="4">
    <source>
        <dbReference type="Proteomes" id="UP000535937"/>
    </source>
</evidence>
<keyword evidence="1" id="KW-0067">ATP-binding</keyword>
<dbReference type="GO" id="GO:0016301">
    <property type="term" value="F:kinase activity"/>
    <property type="evidence" value="ECO:0007669"/>
    <property type="project" value="UniProtKB-UniRule"/>
</dbReference>
<dbReference type="EC" id="2.7.1.-" evidence="1"/>
<protein>
    <recommendedName>
        <fullName evidence="1">Lipopolysaccharide core heptose(I) kinase</fullName>
        <ecNumber evidence="1">2.7.1.-</ecNumber>
    </recommendedName>
</protein>